<keyword evidence="2" id="KW-1003">Cell membrane</keyword>
<dbReference type="EMBL" id="LQOJ01000021">
    <property type="protein sequence ID" value="ORV06321.1"/>
    <property type="molecule type" value="Genomic_DNA"/>
</dbReference>
<dbReference type="Pfam" id="PF06271">
    <property type="entry name" value="RDD"/>
    <property type="match status" value="1"/>
</dbReference>
<comment type="subcellular location">
    <subcellularLocation>
        <location evidence="1">Cell membrane</location>
        <topology evidence="1">Multi-pass membrane protein</topology>
    </subcellularLocation>
</comment>
<protein>
    <submittedName>
        <fullName evidence="6">Uncharacterized protein</fullName>
    </submittedName>
</protein>
<keyword evidence="3" id="KW-0812">Transmembrane</keyword>
<evidence type="ECO:0000256" key="4">
    <source>
        <dbReference type="ARBA" id="ARBA00022989"/>
    </source>
</evidence>
<proteinExistence type="predicted"/>
<dbReference type="OrthoDB" id="4555857at2"/>
<accession>A0A1X1RHI3</accession>
<comment type="caution">
    <text evidence="6">The sequence shown here is derived from an EMBL/GenBank/DDBJ whole genome shotgun (WGS) entry which is preliminary data.</text>
</comment>
<dbReference type="STRING" id="1793.AWC04_05640"/>
<reference evidence="6 7" key="1">
    <citation type="submission" date="2016-01" db="EMBL/GenBank/DDBJ databases">
        <title>The new phylogeny of the genus Mycobacterium.</title>
        <authorList>
            <person name="Tarcisio F."/>
            <person name="Conor M."/>
            <person name="Antonella G."/>
            <person name="Elisabetta G."/>
            <person name="Giulia F.S."/>
            <person name="Sara T."/>
            <person name="Anna F."/>
            <person name="Clotilde B."/>
            <person name="Roberto B."/>
            <person name="Veronica D.S."/>
            <person name="Fabio R."/>
            <person name="Monica P."/>
            <person name="Olivier J."/>
            <person name="Enrico T."/>
            <person name="Nicola S."/>
        </authorList>
    </citation>
    <scope>NUCLEOTIDE SEQUENCE [LARGE SCALE GENOMIC DNA]</scope>
    <source>
        <strain evidence="6 7">DSM 44179</strain>
    </source>
</reference>
<keyword evidence="7" id="KW-1185">Reference proteome</keyword>
<organism evidence="6 7">
    <name type="scientific">Mycolicibacterium fallax</name>
    <name type="common">Mycobacterium fallax</name>
    <dbReference type="NCBI Taxonomy" id="1793"/>
    <lineage>
        <taxon>Bacteria</taxon>
        <taxon>Bacillati</taxon>
        <taxon>Actinomycetota</taxon>
        <taxon>Actinomycetes</taxon>
        <taxon>Mycobacteriales</taxon>
        <taxon>Mycobacteriaceae</taxon>
        <taxon>Mycolicibacterium</taxon>
    </lineage>
</organism>
<dbReference type="RefSeq" id="WP_085093976.1">
    <property type="nucleotide sequence ID" value="NZ_AP022603.1"/>
</dbReference>
<name>A0A1X1RHI3_MYCFA</name>
<keyword evidence="4" id="KW-1133">Transmembrane helix</keyword>
<dbReference type="PANTHER" id="PTHR36115">
    <property type="entry name" value="PROLINE-RICH ANTIGEN HOMOLOG-RELATED"/>
    <property type="match status" value="1"/>
</dbReference>
<keyword evidence="5" id="KW-0472">Membrane</keyword>
<dbReference type="PANTHER" id="PTHR36115:SF4">
    <property type="entry name" value="MEMBRANE PROTEIN"/>
    <property type="match status" value="1"/>
</dbReference>
<gene>
    <name evidence="6" type="ORF">AWC04_05640</name>
</gene>
<sequence length="171" mass="18110">MSTGGFDPNIPPQYPQQGFPAQVKPGGLGLRFLARLLDGFVISLASGLLGWLFGGFGDSEVWGMDSGVMVTGMFSGLLTFLYFLVCESQLGWTPGKKILGMRVQGPHGAARPTAGQAATRNLFTLLQLIPCLGWILAPIAYIVIAVTISNSPTKQGKHDEMAGGTQVLENA</sequence>
<evidence type="ECO:0000256" key="3">
    <source>
        <dbReference type="ARBA" id="ARBA00022692"/>
    </source>
</evidence>
<evidence type="ECO:0000313" key="7">
    <source>
        <dbReference type="Proteomes" id="UP000193484"/>
    </source>
</evidence>
<dbReference type="GO" id="GO:0005886">
    <property type="term" value="C:plasma membrane"/>
    <property type="evidence" value="ECO:0007669"/>
    <property type="project" value="UniProtKB-SubCell"/>
</dbReference>
<evidence type="ECO:0000256" key="1">
    <source>
        <dbReference type="ARBA" id="ARBA00004651"/>
    </source>
</evidence>
<evidence type="ECO:0000256" key="2">
    <source>
        <dbReference type="ARBA" id="ARBA00022475"/>
    </source>
</evidence>
<dbReference type="InterPro" id="IPR010432">
    <property type="entry name" value="RDD"/>
</dbReference>
<dbReference type="Proteomes" id="UP000193484">
    <property type="component" value="Unassembled WGS sequence"/>
</dbReference>
<evidence type="ECO:0000256" key="5">
    <source>
        <dbReference type="ARBA" id="ARBA00023136"/>
    </source>
</evidence>
<dbReference type="AlphaFoldDB" id="A0A1X1RHI3"/>
<dbReference type="InterPro" id="IPR051791">
    <property type="entry name" value="Pra-immunoreactive"/>
</dbReference>
<evidence type="ECO:0000313" key="6">
    <source>
        <dbReference type="EMBL" id="ORV06321.1"/>
    </source>
</evidence>